<evidence type="ECO:0000313" key="1">
    <source>
        <dbReference type="EMBL" id="GAB1312070.1"/>
    </source>
</evidence>
<keyword evidence="2" id="KW-1185">Reference proteome</keyword>
<organism evidence="1 2">
    <name type="scientific">Madurella fahalii</name>
    <dbReference type="NCBI Taxonomy" id="1157608"/>
    <lineage>
        <taxon>Eukaryota</taxon>
        <taxon>Fungi</taxon>
        <taxon>Dikarya</taxon>
        <taxon>Ascomycota</taxon>
        <taxon>Pezizomycotina</taxon>
        <taxon>Sordariomycetes</taxon>
        <taxon>Sordariomycetidae</taxon>
        <taxon>Sordariales</taxon>
        <taxon>Sordariales incertae sedis</taxon>
        <taxon>Madurella</taxon>
    </lineage>
</organism>
<dbReference type="RefSeq" id="XP_070913803.1">
    <property type="nucleotide sequence ID" value="XM_071057702.1"/>
</dbReference>
<comment type="caution">
    <text evidence="1">The sequence shown here is derived from an EMBL/GenBank/DDBJ whole genome shotgun (WGS) entry which is preliminary data.</text>
</comment>
<dbReference type="GeneID" id="98173025"/>
<sequence>MFGAGIPSNGDILLSRKSDAAIATQRLHLKYDMYYPNTPGSKDTLITPKGATQGSVGLDAVNNDDDSIYDVASTVTFSKMLGQIEYKYTIAPHTNTRFWSSLKTQPNNGLQEPN</sequence>
<accession>A0ABQ0G2V2</accession>
<protein>
    <submittedName>
        <fullName evidence="1">Uncharacterized protein</fullName>
    </submittedName>
</protein>
<evidence type="ECO:0000313" key="2">
    <source>
        <dbReference type="Proteomes" id="UP001628179"/>
    </source>
</evidence>
<proteinExistence type="predicted"/>
<dbReference type="Proteomes" id="UP001628179">
    <property type="component" value="Unassembled WGS sequence"/>
</dbReference>
<dbReference type="EMBL" id="BAAFSV010000001">
    <property type="protein sequence ID" value="GAB1312070.1"/>
    <property type="molecule type" value="Genomic_DNA"/>
</dbReference>
<name>A0ABQ0G2V2_9PEZI</name>
<gene>
    <name evidence="1" type="ORF">MFIFM68171_02280</name>
</gene>
<reference evidence="1 2" key="1">
    <citation type="submission" date="2024-09" db="EMBL/GenBank/DDBJ databases">
        <title>Itraconazole resistance in Madurella fahalii resulting from another homologue of gene encoding cytochrome P450 14-alpha sterol demethylase (CYP51).</title>
        <authorList>
            <person name="Yoshioka I."/>
            <person name="Fahal A.H."/>
            <person name="Kaneko S."/>
            <person name="Yaguchi T."/>
        </authorList>
    </citation>
    <scope>NUCLEOTIDE SEQUENCE [LARGE SCALE GENOMIC DNA]</scope>
    <source>
        <strain evidence="1 2">IFM 68171</strain>
    </source>
</reference>